<dbReference type="Pfam" id="PF08281">
    <property type="entry name" value="Sigma70_r4_2"/>
    <property type="match status" value="1"/>
</dbReference>
<dbReference type="InterPro" id="IPR013249">
    <property type="entry name" value="RNA_pol_sigma70_r4_t2"/>
</dbReference>
<dbReference type="InterPro" id="IPR013324">
    <property type="entry name" value="RNA_pol_sigma_r3/r4-like"/>
</dbReference>
<gene>
    <name evidence="2" type="ORF">WAE58_07440</name>
</gene>
<protein>
    <submittedName>
        <fullName evidence="2">Sigma factor-like helix-turn-helix DNA-binding protein</fullName>
    </submittedName>
</protein>
<feature type="domain" description="RNA polymerase sigma factor 70 region 4 type 2" evidence="1">
    <location>
        <begin position="42"/>
        <end position="85"/>
    </location>
</feature>
<comment type="caution">
    <text evidence="2">The sequence shown here is derived from an EMBL/GenBank/DDBJ whole genome shotgun (WGS) entry which is preliminary data.</text>
</comment>
<sequence length="95" mass="10987">MASGKVYPIDYKESMEEGVYSDCTSQNEGYNSLINKQMELAADSYLAHLAQRCRQIFLMNRGQLLANEEIANELWISKRTVENQIPTHLDIYVFH</sequence>
<dbReference type="InterPro" id="IPR036388">
    <property type="entry name" value="WH-like_DNA-bd_sf"/>
</dbReference>
<dbReference type="Proteomes" id="UP001378956">
    <property type="component" value="Unassembled WGS sequence"/>
</dbReference>
<proteinExistence type="predicted"/>
<evidence type="ECO:0000259" key="1">
    <source>
        <dbReference type="Pfam" id="PF08281"/>
    </source>
</evidence>
<dbReference type="EMBL" id="JBBEUB010000002">
    <property type="protein sequence ID" value="MEJ2902252.1"/>
    <property type="molecule type" value="Genomic_DNA"/>
</dbReference>
<accession>A0ABU8NL78</accession>
<reference evidence="2 3" key="1">
    <citation type="submission" date="2024-03" db="EMBL/GenBank/DDBJ databases">
        <title>Sequence of Lycoming College Course Isolates.</title>
        <authorList>
            <person name="Plotts O."/>
            <person name="Newman J."/>
        </authorList>
    </citation>
    <scope>NUCLEOTIDE SEQUENCE [LARGE SCALE GENOMIC DNA]</scope>
    <source>
        <strain evidence="2 3">CJB-3</strain>
    </source>
</reference>
<dbReference type="RefSeq" id="WP_288883693.1">
    <property type="nucleotide sequence ID" value="NZ_CBFGNQ010000021.1"/>
</dbReference>
<evidence type="ECO:0000313" key="2">
    <source>
        <dbReference type="EMBL" id="MEJ2902252.1"/>
    </source>
</evidence>
<name>A0ABU8NL78_9SPHI</name>
<organism evidence="2 3">
    <name type="scientific">Pedobacter panaciterrae</name>
    <dbReference type="NCBI Taxonomy" id="363849"/>
    <lineage>
        <taxon>Bacteria</taxon>
        <taxon>Pseudomonadati</taxon>
        <taxon>Bacteroidota</taxon>
        <taxon>Sphingobacteriia</taxon>
        <taxon>Sphingobacteriales</taxon>
        <taxon>Sphingobacteriaceae</taxon>
        <taxon>Pedobacter</taxon>
    </lineage>
</organism>
<dbReference type="Gene3D" id="1.10.10.10">
    <property type="entry name" value="Winged helix-like DNA-binding domain superfamily/Winged helix DNA-binding domain"/>
    <property type="match status" value="1"/>
</dbReference>
<keyword evidence="3" id="KW-1185">Reference proteome</keyword>
<dbReference type="SUPFAM" id="SSF88659">
    <property type="entry name" value="Sigma3 and sigma4 domains of RNA polymerase sigma factors"/>
    <property type="match status" value="1"/>
</dbReference>
<evidence type="ECO:0000313" key="3">
    <source>
        <dbReference type="Proteomes" id="UP001378956"/>
    </source>
</evidence>